<proteinExistence type="predicted"/>
<gene>
    <name evidence="2" type="ORF">DB43_AQ00420</name>
</gene>
<dbReference type="RefSeq" id="WP_039378348.1">
    <property type="nucleotide sequence ID" value="NZ_JSAM01000127.1"/>
</dbReference>
<comment type="caution">
    <text evidence="2">The sequence shown here is derived from an EMBL/GenBank/DDBJ whole genome shotgun (WGS) entry which is preliminary data.</text>
</comment>
<dbReference type="SUPFAM" id="SSF51905">
    <property type="entry name" value="FAD/NAD(P)-binding domain"/>
    <property type="match status" value="1"/>
</dbReference>
<dbReference type="InterPro" id="IPR036188">
    <property type="entry name" value="FAD/NAD-bd_sf"/>
</dbReference>
<keyword evidence="1" id="KW-0560">Oxidoreductase</keyword>
<evidence type="ECO:0000313" key="3">
    <source>
        <dbReference type="Proteomes" id="UP000031307"/>
    </source>
</evidence>
<dbReference type="Proteomes" id="UP000031307">
    <property type="component" value="Unassembled WGS sequence"/>
</dbReference>
<sequence length="463" mass="53080">MASFKLKQQIAEDLEKIQSPSPSWIVPSSFQYDVVIIGAGMAGLAAAFALQRLGVSNIQIFDQNETGLEGPWLTYARMPSLRSMKELVGPALDIPSLTFHAWYEHLFGKEKWERLRKIPTNLWMDYLCWLRHILSLPVENKRTLTNIQEFNQGLQLQINDQTITTRKLILATGRGGFGGSRFPFFVYPLPKKFYAHTNESFPYETLKNKRIGIIGGGASGFDAAETALECGAKSADILIRRPSLPHVNKAASLTYTGFFEGYYDLDDNQRWQFLDACYRDGIPPPVEVLERMKEFPHFQVLLGREITRATTTQHEILIDTNKGSLTYDFLILATGFEIDGFKQPELAPFMHQILLWKDRPGIQHLNGPYWFYQSPYLGPHFQFLEKMKGEAPFLKNIYCFNYAATLSHGQLSGDIPGIGRGAQRLARGITKDFFTEDWMDYDTRLKEFQVNEFIQDNYKFFQN</sequence>
<dbReference type="PRINTS" id="PR00368">
    <property type="entry name" value="FADPNR"/>
</dbReference>
<dbReference type="AlphaFoldDB" id="A0A0C1BXJ4"/>
<evidence type="ECO:0000256" key="1">
    <source>
        <dbReference type="ARBA" id="ARBA00023002"/>
    </source>
</evidence>
<reference evidence="2 3" key="1">
    <citation type="journal article" date="2014" name="Mol. Biol. Evol.">
        <title>Massive expansion of Ubiquitination-related gene families within the Chlamydiae.</title>
        <authorList>
            <person name="Domman D."/>
            <person name="Collingro A."/>
            <person name="Lagkouvardos I."/>
            <person name="Gehre L."/>
            <person name="Weinmaier T."/>
            <person name="Rattei T."/>
            <person name="Subtil A."/>
            <person name="Horn M."/>
        </authorList>
    </citation>
    <scope>NUCLEOTIDE SEQUENCE [LARGE SCALE GENOMIC DNA]</scope>
    <source>
        <strain evidence="2 3">OEW1</strain>
    </source>
</reference>
<accession>A0A0C1BXJ4</accession>
<organism evidence="2 3">
    <name type="scientific">Parachlamydia acanthamoebae</name>
    <dbReference type="NCBI Taxonomy" id="83552"/>
    <lineage>
        <taxon>Bacteria</taxon>
        <taxon>Pseudomonadati</taxon>
        <taxon>Chlamydiota</taxon>
        <taxon>Chlamydiia</taxon>
        <taxon>Parachlamydiales</taxon>
        <taxon>Parachlamydiaceae</taxon>
        <taxon>Parachlamydia</taxon>
    </lineage>
</organism>
<dbReference type="PATRIC" id="fig|83552.4.peg.2687"/>
<dbReference type="PRINTS" id="PR00411">
    <property type="entry name" value="PNDRDTASEI"/>
</dbReference>
<dbReference type="GO" id="GO:0050660">
    <property type="term" value="F:flavin adenine dinucleotide binding"/>
    <property type="evidence" value="ECO:0007669"/>
    <property type="project" value="TreeGrafter"/>
</dbReference>
<dbReference type="PANTHER" id="PTHR43539">
    <property type="entry name" value="FLAVIN-BINDING MONOOXYGENASE-LIKE PROTEIN (AFU_ORTHOLOGUE AFUA_4G09220)"/>
    <property type="match status" value="1"/>
</dbReference>
<evidence type="ECO:0000313" key="2">
    <source>
        <dbReference type="EMBL" id="KIA76236.1"/>
    </source>
</evidence>
<dbReference type="Pfam" id="PF13738">
    <property type="entry name" value="Pyr_redox_3"/>
    <property type="match status" value="1"/>
</dbReference>
<dbReference type="PANTHER" id="PTHR43539:SF91">
    <property type="entry name" value="FAD-DEPENDENT URATE HYDROXYLASE"/>
    <property type="match status" value="1"/>
</dbReference>
<dbReference type="Gene3D" id="3.50.50.60">
    <property type="entry name" value="FAD/NAD(P)-binding domain"/>
    <property type="match status" value="1"/>
</dbReference>
<dbReference type="GO" id="GO:0004497">
    <property type="term" value="F:monooxygenase activity"/>
    <property type="evidence" value="ECO:0007669"/>
    <property type="project" value="TreeGrafter"/>
</dbReference>
<name>A0A0C1BXJ4_9BACT</name>
<protein>
    <submittedName>
        <fullName evidence="2">Uncharacterized protein</fullName>
    </submittedName>
</protein>
<dbReference type="EMBL" id="JSAM01000127">
    <property type="protein sequence ID" value="KIA76236.1"/>
    <property type="molecule type" value="Genomic_DNA"/>
</dbReference>
<dbReference type="InterPro" id="IPR050982">
    <property type="entry name" value="Auxin_biosynth/cation_transpt"/>
</dbReference>